<dbReference type="PANTHER" id="PTHR16275:SF8">
    <property type="entry name" value="COILED-COIL DOMAIN-CONTAINING PROTEIN 40"/>
    <property type="match status" value="1"/>
</dbReference>
<name>A0A8K0G4D2_IGNLU</name>
<dbReference type="AlphaFoldDB" id="A0A8K0G4D2"/>
<evidence type="ECO:0000313" key="4">
    <source>
        <dbReference type="Proteomes" id="UP000801492"/>
    </source>
</evidence>
<keyword evidence="4" id="KW-1185">Reference proteome</keyword>
<dbReference type="InterPro" id="IPR037386">
    <property type="entry name" value="CCDC40"/>
</dbReference>
<feature type="coiled-coil region" evidence="1">
    <location>
        <begin position="767"/>
        <end position="815"/>
    </location>
</feature>
<protein>
    <recommendedName>
        <fullName evidence="5">Coiled-coil domain-containing protein 40</fullName>
    </recommendedName>
</protein>
<feature type="coiled-coil region" evidence="1">
    <location>
        <begin position="65"/>
        <end position="92"/>
    </location>
</feature>
<organism evidence="3 4">
    <name type="scientific">Ignelater luminosus</name>
    <name type="common">Cucubano</name>
    <name type="synonym">Pyrophorus luminosus</name>
    <dbReference type="NCBI Taxonomy" id="2038154"/>
    <lineage>
        <taxon>Eukaryota</taxon>
        <taxon>Metazoa</taxon>
        <taxon>Ecdysozoa</taxon>
        <taxon>Arthropoda</taxon>
        <taxon>Hexapoda</taxon>
        <taxon>Insecta</taxon>
        <taxon>Pterygota</taxon>
        <taxon>Neoptera</taxon>
        <taxon>Endopterygota</taxon>
        <taxon>Coleoptera</taxon>
        <taxon>Polyphaga</taxon>
        <taxon>Elateriformia</taxon>
        <taxon>Elateroidea</taxon>
        <taxon>Elateridae</taxon>
        <taxon>Agrypninae</taxon>
        <taxon>Pyrophorini</taxon>
        <taxon>Ignelater</taxon>
    </lineage>
</organism>
<feature type="region of interest" description="Disordered" evidence="2">
    <location>
        <begin position="1"/>
        <end position="26"/>
    </location>
</feature>
<feature type="coiled-coil region" evidence="1">
    <location>
        <begin position="584"/>
        <end position="611"/>
    </location>
</feature>
<feature type="coiled-coil region" evidence="1">
    <location>
        <begin position="289"/>
        <end position="320"/>
    </location>
</feature>
<reference evidence="3" key="1">
    <citation type="submission" date="2019-08" db="EMBL/GenBank/DDBJ databases">
        <title>The genome of the North American firefly Photinus pyralis.</title>
        <authorList>
            <consortium name="Photinus pyralis genome working group"/>
            <person name="Fallon T.R."/>
            <person name="Sander Lower S.E."/>
            <person name="Weng J.-K."/>
        </authorList>
    </citation>
    <scope>NUCLEOTIDE SEQUENCE</scope>
    <source>
        <strain evidence="3">TRF0915ILg1</strain>
        <tissue evidence="3">Whole body</tissue>
    </source>
</reference>
<feature type="coiled-coil region" evidence="1">
    <location>
        <begin position="135"/>
        <end position="193"/>
    </location>
</feature>
<accession>A0A8K0G4D2</accession>
<dbReference type="OrthoDB" id="188741at2759"/>
<evidence type="ECO:0008006" key="5">
    <source>
        <dbReference type="Google" id="ProtNLM"/>
    </source>
</evidence>
<dbReference type="PANTHER" id="PTHR16275">
    <property type="entry name" value="COILED-COIL DOMAIN-CONTAINING PROTEIN 40"/>
    <property type="match status" value="1"/>
</dbReference>
<proteinExistence type="predicted"/>
<gene>
    <name evidence="3" type="ORF">ILUMI_20964</name>
</gene>
<sequence length="925" mass="109072">MADGEGKSARSEVKFSAKSESSAEPQVIFAEDLTPIHFHIQPYERSSIDEAEESEILEPDHPLLERFQKSLKEHLEKQLEHLKNEIFELETGAKKKSLAREQLGVETYEAQQLVNRQQRELEMCVIELNDICSATEQTEFQLEETKNEFNKKRQELFETEKHELHLRNEVESLNLLLNQMKKWEEEVESELTVNQRVFEKTKKDKFRLADEQRQLDMMIYRLMTEIWRLEEEAETIDMQLRVKEEQREKLAEAVAASNVDIETMNAELRCLLRSWNSVVVLIAQRDKHYNTIRQDLDLLNEKLRSMASELEQTKKLCQKEMLQNERLTDIKCRIEFDIENCKHLLEVENKKRAVLEAQMDSNQTLIDQIEKDIQRLSAENTNKAYELSLEVKEFEKVTRQKVLLEENILKTLEDKLTNHKAAKYLNKLLYQINEKNKDMEISLATLENTNAKLLMDIEAQKYVNDETQRFLDDMIKQQDAVEAQVKEQNAEFEKLQFVATKKQRDLDLLTTKIETAINKQGGLDVSPEEVKIMTLEKNIEDAKEKIKQLQKFWLRQQGHVVFLSQQRQEQINDMNMLKKQMLLLVQKNLKINDELEAHKKLEDKMDRYINNLQNRLVVLNDELCKKRGNKDLLGKDNDYLQSEYLGKLKDAEMESLNIDSDIADIEEDKVNLINELIELNRVALTWEKKIQMAVETKKNMDQERGEGGEVGNMRAEIHRMNVRLSQLKKAQEKLIFDLEHCISRRDAIITIAEAREKREKGGSEKTRINFARKLDDMRNKVTQMENEVETMEKKMESLEEEEQDINKEMVTTEDDIECYKETSEHKRLKIEEIKTLKQRNLEVLVLKQKKLKVYSELAKNRHPFIVYRTESAIKAEYEKHSETNSKLLNILGNLLSDFPNYLQVLTRIQNTLKLPHIYLPITKQM</sequence>
<evidence type="ECO:0000313" key="3">
    <source>
        <dbReference type="EMBL" id="KAF2885208.1"/>
    </source>
</evidence>
<evidence type="ECO:0000256" key="1">
    <source>
        <dbReference type="SAM" id="Coils"/>
    </source>
</evidence>
<comment type="caution">
    <text evidence="3">The sequence shown here is derived from an EMBL/GenBank/DDBJ whole genome shotgun (WGS) entry which is preliminary data.</text>
</comment>
<feature type="compositionally biased region" description="Basic and acidic residues" evidence="2">
    <location>
        <begin position="1"/>
        <end position="17"/>
    </location>
</feature>
<dbReference type="GO" id="GO:0005737">
    <property type="term" value="C:cytoplasm"/>
    <property type="evidence" value="ECO:0007669"/>
    <property type="project" value="TreeGrafter"/>
</dbReference>
<dbReference type="EMBL" id="VTPC01089980">
    <property type="protein sequence ID" value="KAF2885208.1"/>
    <property type="molecule type" value="Genomic_DNA"/>
</dbReference>
<dbReference type="Proteomes" id="UP000801492">
    <property type="component" value="Unassembled WGS sequence"/>
</dbReference>
<keyword evidence="1" id="KW-0175">Coiled coil</keyword>
<feature type="coiled-coil region" evidence="1">
    <location>
        <begin position="352"/>
        <end position="386"/>
    </location>
</feature>
<dbReference type="GO" id="GO:0035082">
    <property type="term" value="P:axoneme assembly"/>
    <property type="evidence" value="ECO:0007669"/>
    <property type="project" value="InterPro"/>
</dbReference>
<evidence type="ECO:0000256" key="2">
    <source>
        <dbReference type="SAM" id="MobiDB-lite"/>
    </source>
</evidence>